<dbReference type="AlphaFoldDB" id="A0A7J7H3F5"/>
<sequence length="113" mass="13053">MKRKEIKKKKKKKTAQNDVVLGCRANLFELPIYKKILCLHKIYTQKKNKIHKNNRTHSSPPEPNSETHSEGRRGRPPSLSVLKHFPLMSKANSQEVITCKGKQPPSFLSLYVF</sequence>
<name>A0A7J7H3F5_CAMSI</name>
<evidence type="ECO:0000313" key="3">
    <source>
        <dbReference type="Proteomes" id="UP000593564"/>
    </source>
</evidence>
<feature type="region of interest" description="Disordered" evidence="1">
    <location>
        <begin position="47"/>
        <end position="80"/>
    </location>
</feature>
<protein>
    <submittedName>
        <fullName evidence="2">Uncharacterized protein</fullName>
    </submittedName>
</protein>
<reference evidence="2 3" key="2">
    <citation type="submission" date="2020-07" db="EMBL/GenBank/DDBJ databases">
        <title>Genome assembly of wild tea tree DASZ reveals pedigree and selection history of tea varieties.</title>
        <authorList>
            <person name="Zhang W."/>
        </authorList>
    </citation>
    <scope>NUCLEOTIDE SEQUENCE [LARGE SCALE GENOMIC DNA]</scope>
    <source>
        <strain evidence="3">cv. G240</strain>
        <tissue evidence="2">Leaf</tissue>
    </source>
</reference>
<proteinExistence type="predicted"/>
<evidence type="ECO:0000313" key="2">
    <source>
        <dbReference type="EMBL" id="KAF5947512.1"/>
    </source>
</evidence>
<dbReference type="EMBL" id="JACBKZ010000006">
    <property type="protein sequence ID" value="KAF5947512.1"/>
    <property type="molecule type" value="Genomic_DNA"/>
</dbReference>
<dbReference type="Proteomes" id="UP000593564">
    <property type="component" value="Unassembled WGS sequence"/>
</dbReference>
<comment type="caution">
    <text evidence="2">The sequence shown here is derived from an EMBL/GenBank/DDBJ whole genome shotgun (WGS) entry which is preliminary data.</text>
</comment>
<accession>A0A7J7H3F5</accession>
<keyword evidence="3" id="KW-1185">Reference proteome</keyword>
<evidence type="ECO:0000256" key="1">
    <source>
        <dbReference type="SAM" id="MobiDB-lite"/>
    </source>
</evidence>
<gene>
    <name evidence="2" type="ORF">HYC85_013469</name>
</gene>
<reference evidence="3" key="1">
    <citation type="journal article" date="2020" name="Nat. Commun.">
        <title>Genome assembly of wild tea tree DASZ reveals pedigree and selection history of tea varieties.</title>
        <authorList>
            <person name="Zhang W."/>
            <person name="Zhang Y."/>
            <person name="Qiu H."/>
            <person name="Guo Y."/>
            <person name="Wan H."/>
            <person name="Zhang X."/>
            <person name="Scossa F."/>
            <person name="Alseekh S."/>
            <person name="Zhang Q."/>
            <person name="Wang P."/>
            <person name="Xu L."/>
            <person name="Schmidt M.H."/>
            <person name="Jia X."/>
            <person name="Li D."/>
            <person name="Zhu A."/>
            <person name="Guo F."/>
            <person name="Chen W."/>
            <person name="Ni D."/>
            <person name="Usadel B."/>
            <person name="Fernie A.R."/>
            <person name="Wen W."/>
        </authorList>
    </citation>
    <scope>NUCLEOTIDE SEQUENCE [LARGE SCALE GENOMIC DNA]</scope>
    <source>
        <strain evidence="3">cv. G240</strain>
    </source>
</reference>
<organism evidence="2 3">
    <name type="scientific">Camellia sinensis</name>
    <name type="common">Tea plant</name>
    <name type="synonym">Thea sinensis</name>
    <dbReference type="NCBI Taxonomy" id="4442"/>
    <lineage>
        <taxon>Eukaryota</taxon>
        <taxon>Viridiplantae</taxon>
        <taxon>Streptophyta</taxon>
        <taxon>Embryophyta</taxon>
        <taxon>Tracheophyta</taxon>
        <taxon>Spermatophyta</taxon>
        <taxon>Magnoliopsida</taxon>
        <taxon>eudicotyledons</taxon>
        <taxon>Gunneridae</taxon>
        <taxon>Pentapetalae</taxon>
        <taxon>asterids</taxon>
        <taxon>Ericales</taxon>
        <taxon>Theaceae</taxon>
        <taxon>Camellia</taxon>
    </lineage>
</organism>